<dbReference type="CDD" id="cd00093">
    <property type="entry name" value="HTH_XRE"/>
    <property type="match status" value="1"/>
</dbReference>
<sequence>MINESIKNYVETNQISQRTLALKAGLNSNILSKVLNGKRRLLADEYIRICDALCVPYDLFVRKVS</sequence>
<protein>
    <submittedName>
        <fullName evidence="2">Helix-turn-helix domain protein</fullName>
    </submittedName>
</protein>
<dbReference type="Gene3D" id="1.10.260.40">
    <property type="entry name" value="lambda repressor-like DNA-binding domains"/>
    <property type="match status" value="1"/>
</dbReference>
<dbReference type="InterPro" id="IPR010982">
    <property type="entry name" value="Lambda_DNA-bd_dom_sf"/>
</dbReference>
<accession>A0A6N2R3S2</accession>
<dbReference type="PROSITE" id="PS50943">
    <property type="entry name" value="HTH_CROC1"/>
    <property type="match status" value="1"/>
</dbReference>
<name>A0A6N2R3S2_9FIRM</name>
<dbReference type="EMBL" id="CACRSL010000003">
    <property type="protein sequence ID" value="VYS75457.1"/>
    <property type="molecule type" value="Genomic_DNA"/>
</dbReference>
<dbReference type="InterPro" id="IPR001387">
    <property type="entry name" value="Cro/C1-type_HTH"/>
</dbReference>
<dbReference type="AlphaFoldDB" id="A0A6N2R3S2"/>
<organism evidence="2">
    <name type="scientific">uncultured Anaerotruncus sp</name>
    <dbReference type="NCBI Taxonomy" id="905011"/>
    <lineage>
        <taxon>Bacteria</taxon>
        <taxon>Bacillati</taxon>
        <taxon>Bacillota</taxon>
        <taxon>Clostridia</taxon>
        <taxon>Eubacteriales</taxon>
        <taxon>Oscillospiraceae</taxon>
        <taxon>Anaerotruncus</taxon>
        <taxon>environmental samples</taxon>
    </lineage>
</organism>
<gene>
    <name evidence="2" type="ORF">AULFYP135_00203</name>
</gene>
<dbReference type="Pfam" id="PF01381">
    <property type="entry name" value="HTH_3"/>
    <property type="match status" value="1"/>
</dbReference>
<dbReference type="SUPFAM" id="SSF47413">
    <property type="entry name" value="lambda repressor-like DNA-binding domains"/>
    <property type="match status" value="1"/>
</dbReference>
<reference evidence="2" key="1">
    <citation type="submission" date="2019-11" db="EMBL/GenBank/DDBJ databases">
        <authorList>
            <person name="Feng L."/>
        </authorList>
    </citation>
    <scope>NUCLEOTIDE SEQUENCE</scope>
    <source>
        <strain evidence="2">AundefinedLFYP135</strain>
    </source>
</reference>
<evidence type="ECO:0000313" key="2">
    <source>
        <dbReference type="EMBL" id="VYS75457.1"/>
    </source>
</evidence>
<proteinExistence type="predicted"/>
<evidence type="ECO:0000259" key="1">
    <source>
        <dbReference type="PROSITE" id="PS50943"/>
    </source>
</evidence>
<feature type="domain" description="HTH cro/C1-type" evidence="1">
    <location>
        <begin position="6"/>
        <end position="60"/>
    </location>
</feature>
<dbReference type="GO" id="GO:0003677">
    <property type="term" value="F:DNA binding"/>
    <property type="evidence" value="ECO:0007669"/>
    <property type="project" value="InterPro"/>
</dbReference>